<evidence type="ECO:0000313" key="2">
    <source>
        <dbReference type="Proteomes" id="UP000704176"/>
    </source>
</evidence>
<dbReference type="RefSeq" id="WP_224315352.1">
    <property type="nucleotide sequence ID" value="NZ_JAIRBM010000020.1"/>
</dbReference>
<evidence type="ECO:0008006" key="3">
    <source>
        <dbReference type="Google" id="ProtNLM"/>
    </source>
</evidence>
<evidence type="ECO:0000313" key="1">
    <source>
        <dbReference type="EMBL" id="MBZ6078600.1"/>
    </source>
</evidence>
<comment type="caution">
    <text evidence="1">The sequence shown here is derived from an EMBL/GenBank/DDBJ whole genome shotgun (WGS) entry which is preliminary data.</text>
</comment>
<gene>
    <name evidence="1" type="ORF">K9B37_20275</name>
</gene>
<keyword evidence="2" id="KW-1185">Reference proteome</keyword>
<name>A0ABS7VU67_9HYPH</name>
<reference evidence="1 2" key="1">
    <citation type="submission" date="2021-09" db="EMBL/GenBank/DDBJ databases">
        <title>The complete genome sequence of a new microorganism.</title>
        <authorList>
            <person name="Zi Z."/>
        </authorList>
    </citation>
    <scope>NUCLEOTIDE SEQUENCE [LARGE SCALE GENOMIC DNA]</scope>
    <source>
        <strain evidence="1 2">WGZ8</strain>
    </source>
</reference>
<dbReference type="InterPro" id="IPR011009">
    <property type="entry name" value="Kinase-like_dom_sf"/>
</dbReference>
<organism evidence="1 2">
    <name type="scientific">Microvirga puerhi</name>
    <dbReference type="NCBI Taxonomy" id="2876078"/>
    <lineage>
        <taxon>Bacteria</taxon>
        <taxon>Pseudomonadati</taxon>
        <taxon>Pseudomonadota</taxon>
        <taxon>Alphaproteobacteria</taxon>
        <taxon>Hyphomicrobiales</taxon>
        <taxon>Methylobacteriaceae</taxon>
        <taxon>Microvirga</taxon>
    </lineage>
</organism>
<sequence>MAVHPGAVPPVFGPYLTLWRLVPDGPPVVTHSSDLLPVCRADGALAMLKIPREAEERRGSLLMTWWQGDGAARVLAHDVDALLLERATGQRSLSAMVREGRDDEASQTLCAVAAKLHAPRPHPRPDLAPLDHWFRQLAPAAVRYGGILVKANAVAQHLLSSQQDIVPLHGDIHHDNVLDFGPRGWLAIDPKGLVGERTFDFANILRDPEDQTAFVVENFGRRSHMLAQAAGVERTRLLQWTLAFAGLSAAWILDDGDEPTLDLAIAERAAAELSLR</sequence>
<accession>A0ABS7VU67</accession>
<dbReference type="EMBL" id="JAIRBM010000020">
    <property type="protein sequence ID" value="MBZ6078600.1"/>
    <property type="molecule type" value="Genomic_DNA"/>
</dbReference>
<proteinExistence type="predicted"/>
<dbReference type="Pfam" id="PF04655">
    <property type="entry name" value="APH_6_hur"/>
    <property type="match status" value="1"/>
</dbReference>
<protein>
    <recommendedName>
        <fullName evidence="3">APH(6) family aminoglycoside O-phosphotransferase</fullName>
    </recommendedName>
</protein>
<dbReference type="SUPFAM" id="SSF56112">
    <property type="entry name" value="Protein kinase-like (PK-like)"/>
    <property type="match status" value="1"/>
</dbReference>
<dbReference type="InterPro" id="IPR006748">
    <property type="entry name" value="NH2Glyco/OHUrea_AB-resist_kin"/>
</dbReference>
<dbReference type="Proteomes" id="UP000704176">
    <property type="component" value="Unassembled WGS sequence"/>
</dbReference>